<evidence type="ECO:0008006" key="5">
    <source>
        <dbReference type="Google" id="ProtNLM"/>
    </source>
</evidence>
<dbReference type="InterPro" id="IPR011990">
    <property type="entry name" value="TPR-like_helical_dom_sf"/>
</dbReference>
<evidence type="ECO:0000256" key="2">
    <source>
        <dbReference type="PROSITE-ProRule" id="PRU00708"/>
    </source>
</evidence>
<dbReference type="InterPro" id="IPR051222">
    <property type="entry name" value="PPR/CCM1_RNA-binding"/>
</dbReference>
<reference evidence="3" key="1">
    <citation type="journal article" date="2020" name="Stud. Mycol.">
        <title>101 Dothideomycetes genomes: a test case for predicting lifestyles and emergence of pathogens.</title>
        <authorList>
            <person name="Haridas S."/>
            <person name="Albert R."/>
            <person name="Binder M."/>
            <person name="Bloem J."/>
            <person name="Labutti K."/>
            <person name="Salamov A."/>
            <person name="Andreopoulos B."/>
            <person name="Baker S."/>
            <person name="Barry K."/>
            <person name="Bills G."/>
            <person name="Bluhm B."/>
            <person name="Cannon C."/>
            <person name="Castanera R."/>
            <person name="Culley D."/>
            <person name="Daum C."/>
            <person name="Ezra D."/>
            <person name="Gonzalez J."/>
            <person name="Henrissat B."/>
            <person name="Kuo A."/>
            <person name="Liang C."/>
            <person name="Lipzen A."/>
            <person name="Lutzoni F."/>
            <person name="Magnuson J."/>
            <person name="Mondo S."/>
            <person name="Nolan M."/>
            <person name="Ohm R."/>
            <person name="Pangilinan J."/>
            <person name="Park H.-J."/>
            <person name="Ramirez L."/>
            <person name="Alfaro M."/>
            <person name="Sun H."/>
            <person name="Tritt A."/>
            <person name="Yoshinaga Y."/>
            <person name="Zwiers L.-H."/>
            <person name="Turgeon B."/>
            <person name="Goodwin S."/>
            <person name="Spatafora J."/>
            <person name="Crous P."/>
            <person name="Grigoriev I."/>
        </authorList>
    </citation>
    <scope>NUCLEOTIDE SEQUENCE</scope>
    <source>
        <strain evidence="3">CBS 133067</strain>
    </source>
</reference>
<dbReference type="PROSITE" id="PS51375">
    <property type="entry name" value="PPR"/>
    <property type="match status" value="1"/>
</dbReference>
<protein>
    <recommendedName>
        <fullName evidence="5">Pentatricopeptide repeat-containing protein</fullName>
    </recommendedName>
</protein>
<dbReference type="NCBIfam" id="TIGR00756">
    <property type="entry name" value="PPR"/>
    <property type="match status" value="1"/>
</dbReference>
<dbReference type="Pfam" id="PF13041">
    <property type="entry name" value="PPR_2"/>
    <property type="match status" value="1"/>
</dbReference>
<dbReference type="Gene3D" id="1.25.40.10">
    <property type="entry name" value="Tetratricopeptide repeat domain"/>
    <property type="match status" value="1"/>
</dbReference>
<feature type="non-terminal residue" evidence="3">
    <location>
        <position position="425"/>
    </location>
</feature>
<accession>A0A9P4ID93</accession>
<keyword evidence="4" id="KW-1185">Reference proteome</keyword>
<dbReference type="Pfam" id="PF13812">
    <property type="entry name" value="PPR_3"/>
    <property type="match status" value="1"/>
</dbReference>
<gene>
    <name evidence="3" type="ORF">NA57DRAFT_23747</name>
</gene>
<evidence type="ECO:0000313" key="4">
    <source>
        <dbReference type="Proteomes" id="UP000799772"/>
    </source>
</evidence>
<evidence type="ECO:0000313" key="3">
    <source>
        <dbReference type="EMBL" id="KAF2097223.1"/>
    </source>
</evidence>
<evidence type="ECO:0000256" key="1">
    <source>
        <dbReference type="ARBA" id="ARBA00022737"/>
    </source>
</evidence>
<dbReference type="InterPro" id="IPR002885">
    <property type="entry name" value="PPR_rpt"/>
</dbReference>
<dbReference type="PANTHER" id="PTHR47942:SF63">
    <property type="entry name" value="PENTATRICOPEPTIDE REPEAT-CONTAINING PROTEIN"/>
    <property type="match status" value="1"/>
</dbReference>
<dbReference type="OrthoDB" id="185373at2759"/>
<keyword evidence="1" id="KW-0677">Repeat</keyword>
<organism evidence="3 4">
    <name type="scientific">Rhizodiscina lignyota</name>
    <dbReference type="NCBI Taxonomy" id="1504668"/>
    <lineage>
        <taxon>Eukaryota</taxon>
        <taxon>Fungi</taxon>
        <taxon>Dikarya</taxon>
        <taxon>Ascomycota</taxon>
        <taxon>Pezizomycotina</taxon>
        <taxon>Dothideomycetes</taxon>
        <taxon>Pleosporomycetidae</taxon>
        <taxon>Aulographales</taxon>
        <taxon>Rhizodiscinaceae</taxon>
        <taxon>Rhizodiscina</taxon>
    </lineage>
</organism>
<dbReference type="PANTHER" id="PTHR47942">
    <property type="entry name" value="TETRATRICOPEPTIDE REPEAT (TPR)-LIKE SUPERFAMILY PROTEIN-RELATED"/>
    <property type="match status" value="1"/>
</dbReference>
<dbReference type="EMBL" id="ML978128">
    <property type="protein sequence ID" value="KAF2097223.1"/>
    <property type="molecule type" value="Genomic_DNA"/>
</dbReference>
<name>A0A9P4ID93_9PEZI</name>
<dbReference type="Proteomes" id="UP000799772">
    <property type="component" value="Unassembled WGS sequence"/>
</dbReference>
<dbReference type="AlphaFoldDB" id="A0A9P4ID93"/>
<sequence>MQYLVDPLKFSDHINRLLKKNDLPQAYALVQYASKSMNCVVSWNSLIVWCLNNGKMSTALKIYNEMKKRAQWPDSYTYMHLLRGLGSVSHQPSSVPKAVSIYHSMFADNARTKPTPIHLNMVVKACARAGDMDALWGVVSTIGKSGPRPDSITYNIILNAIQRHAIESLPSNSNDAEAARHFDRAVLQGRRIWVDIVEQWRKMELAMHDTLVCAMGRLLLLSWRPRDWDDILSLLEQTENVQRVVPRLGTPAHSHAAPTLNDPSVILAEMEADMPDESLSSRGQEFDHARKDHAGNLIFAHPTNNTLSLVLEACLKLTNKKAADGYWKLFTESTWFNIKPDNDNFNFYLRILRQNKSSGQAMRLVQNDMRDAIPLPKTFRIAMSACARNVKNAQAVEHAVTLITLMAERLDYPDFHPLNTYVKLA</sequence>
<comment type="caution">
    <text evidence="3">The sequence shown here is derived from an EMBL/GenBank/DDBJ whole genome shotgun (WGS) entry which is preliminary data.</text>
</comment>
<proteinExistence type="predicted"/>
<feature type="repeat" description="PPR" evidence="2">
    <location>
        <begin position="39"/>
        <end position="73"/>
    </location>
</feature>